<accession>L8HFV7</accession>
<dbReference type="STRING" id="1257118.L8HFV7"/>
<feature type="region of interest" description="Disordered" evidence="1">
    <location>
        <begin position="78"/>
        <end position="99"/>
    </location>
</feature>
<dbReference type="Proteomes" id="UP000011083">
    <property type="component" value="Unassembled WGS sequence"/>
</dbReference>
<evidence type="ECO:0000259" key="2">
    <source>
        <dbReference type="PROSITE" id="PS50211"/>
    </source>
</evidence>
<feature type="compositionally biased region" description="Gly residues" evidence="1">
    <location>
        <begin position="89"/>
        <end position="98"/>
    </location>
</feature>
<dbReference type="PANTHER" id="PTHR28153">
    <property type="entry name" value="PROTEIN, PUTATIVE-RELATED"/>
    <property type="match status" value="1"/>
</dbReference>
<dbReference type="PANTHER" id="PTHR28153:SF1">
    <property type="entry name" value="DUF4484 DOMAIN-CONTAINING PROTEIN"/>
    <property type="match status" value="1"/>
</dbReference>
<reference evidence="3 4" key="1">
    <citation type="journal article" date="2013" name="Genome Biol.">
        <title>Genome of Acanthamoeba castellanii highlights extensive lateral gene transfer and early evolution of tyrosine kinase signaling.</title>
        <authorList>
            <person name="Clarke M."/>
            <person name="Lohan A.J."/>
            <person name="Liu B."/>
            <person name="Lagkouvardos I."/>
            <person name="Roy S."/>
            <person name="Zafar N."/>
            <person name="Bertelli C."/>
            <person name="Schilde C."/>
            <person name="Kianianmomeni A."/>
            <person name="Burglin T.R."/>
            <person name="Frech C."/>
            <person name="Turcotte B."/>
            <person name="Kopec K.O."/>
            <person name="Synnott J.M."/>
            <person name="Choo C."/>
            <person name="Paponov I."/>
            <person name="Finkler A."/>
            <person name="Soon Heng Tan C."/>
            <person name="Hutchins A.P."/>
            <person name="Weinmeier T."/>
            <person name="Rattei T."/>
            <person name="Chu J.S."/>
            <person name="Gimenez G."/>
            <person name="Irimia M."/>
            <person name="Rigden D.J."/>
            <person name="Fitzpatrick D.A."/>
            <person name="Lorenzo-Morales J."/>
            <person name="Bateman A."/>
            <person name="Chiu C.H."/>
            <person name="Tang P."/>
            <person name="Hegemann P."/>
            <person name="Fromm H."/>
            <person name="Raoult D."/>
            <person name="Greub G."/>
            <person name="Miranda-Saavedra D."/>
            <person name="Chen N."/>
            <person name="Nash P."/>
            <person name="Ginger M.L."/>
            <person name="Horn M."/>
            <person name="Schaap P."/>
            <person name="Caler L."/>
            <person name="Loftus B."/>
        </authorList>
    </citation>
    <scope>NUCLEOTIDE SEQUENCE [LARGE SCALE GENOMIC DNA]</scope>
    <source>
        <strain evidence="3 4">Neff</strain>
    </source>
</reference>
<feature type="domain" description="UDENN" evidence="2">
    <location>
        <begin position="131"/>
        <end position="503"/>
    </location>
</feature>
<dbReference type="KEGG" id="acan:ACA1_153520"/>
<dbReference type="InterPro" id="IPR053056">
    <property type="entry name" value="Lipid_Metab_Assoc_Protein"/>
</dbReference>
<proteinExistence type="predicted"/>
<evidence type="ECO:0000256" key="1">
    <source>
        <dbReference type="SAM" id="MobiDB-lite"/>
    </source>
</evidence>
<gene>
    <name evidence="3" type="ORF">ACA1_153520</name>
</gene>
<dbReference type="EMBL" id="KB007837">
    <property type="protein sequence ID" value="ELR24122.1"/>
    <property type="molecule type" value="Genomic_DNA"/>
</dbReference>
<protein>
    <recommendedName>
        <fullName evidence="2">UDENN domain-containing protein</fullName>
    </recommendedName>
</protein>
<feature type="compositionally biased region" description="Low complexity" evidence="1">
    <location>
        <begin position="78"/>
        <end position="88"/>
    </location>
</feature>
<organism evidence="3 4">
    <name type="scientific">Acanthamoeba castellanii (strain ATCC 30010 / Neff)</name>
    <dbReference type="NCBI Taxonomy" id="1257118"/>
    <lineage>
        <taxon>Eukaryota</taxon>
        <taxon>Amoebozoa</taxon>
        <taxon>Discosea</taxon>
        <taxon>Longamoebia</taxon>
        <taxon>Centramoebida</taxon>
        <taxon>Acanthamoebidae</taxon>
        <taxon>Acanthamoeba</taxon>
    </lineage>
</organism>
<dbReference type="OMA" id="CANMLAY"/>
<dbReference type="RefSeq" id="XP_004353650.1">
    <property type="nucleotide sequence ID" value="XM_004353598.1"/>
</dbReference>
<dbReference type="VEuPathDB" id="AmoebaDB:ACA1_153520"/>
<sequence>MDRVGSAHSIDMLLGELDDDDGLAELEQELGLNDDAGGSGEYPMTVLHSHSAGGGGFAPPTRGSGGFSSFLSSSPTTASSSSSSLSFGRGDGSGVGGGDAERGELAIVQHYKSKFSNDALKAQDAADNTIKAVFIIKFDVNEGNVIAWQYPKDIDLSGIEFKAMASGSHNVDSDIVYFKVGDLYGVSCYEKRLMRGNVELRGVLMSAVGLLSTNYHNHHHHISFLSDQVHGVNHVPAFDHELLVEYFHSSHQVLDNQTSTSSSSSSSSSSSPPSPLPSSPLVSRIPHGYFISFLRHFGPHVFSIWKSVLLRQRILFYAPPPVRATCAHVYCANMLAYTRVRQFRWDANPLFYVNINDMKVLHEQETFIAATTEAIFQKKFNIYDVYVAKYNFHMPTKEAELPLRVTDGDRSRYRYLLEIVSTYLDTYKAEQHLIKFFLGLNNRLFEGLLRAHQEGEVVQASDLPERFGLHSSDLTFFSALAGTLNLNFPVAPPKSCLLVKNKKERCSAGRIGVKFKNGGWAEKGEFYPYLGNAANVKYPLPEASSERRERR</sequence>
<name>L8HFV7_ACACF</name>
<dbReference type="InterPro" id="IPR018626">
    <property type="entry name" value="LCHN/Anr2"/>
</dbReference>
<dbReference type="InterPro" id="IPR037516">
    <property type="entry name" value="Tripartite_DENN"/>
</dbReference>
<feature type="region of interest" description="Disordered" evidence="1">
    <location>
        <begin position="256"/>
        <end position="279"/>
    </location>
</feature>
<dbReference type="AlphaFoldDB" id="L8HFV7"/>
<dbReference type="OrthoDB" id="2152680at2759"/>
<dbReference type="PROSITE" id="PS50211">
    <property type="entry name" value="DENN"/>
    <property type="match status" value="1"/>
</dbReference>
<dbReference type="GeneID" id="14925125"/>
<dbReference type="Pfam" id="PF09804">
    <property type="entry name" value="DENND11"/>
    <property type="match status" value="1"/>
</dbReference>
<evidence type="ECO:0000313" key="4">
    <source>
        <dbReference type="Proteomes" id="UP000011083"/>
    </source>
</evidence>
<keyword evidence="4" id="KW-1185">Reference proteome</keyword>
<dbReference type="GO" id="GO:0005811">
    <property type="term" value="C:lipid droplet"/>
    <property type="evidence" value="ECO:0007669"/>
    <property type="project" value="TreeGrafter"/>
</dbReference>
<evidence type="ECO:0000313" key="3">
    <source>
        <dbReference type="EMBL" id="ELR24122.1"/>
    </source>
</evidence>
<feature type="compositionally biased region" description="Low complexity" evidence="1">
    <location>
        <begin position="258"/>
        <end position="271"/>
    </location>
</feature>